<dbReference type="EMBL" id="VSRR010000612">
    <property type="protein sequence ID" value="MPC17685.1"/>
    <property type="molecule type" value="Genomic_DNA"/>
</dbReference>
<name>A0A5B7D8Z0_PORTR</name>
<protein>
    <submittedName>
        <fullName evidence="1">Uncharacterized protein</fullName>
    </submittedName>
</protein>
<dbReference type="InterPro" id="IPR016135">
    <property type="entry name" value="UBQ-conjugating_enzyme/RWD"/>
</dbReference>
<dbReference type="Proteomes" id="UP000324222">
    <property type="component" value="Unassembled WGS sequence"/>
</dbReference>
<dbReference type="OrthoDB" id="9978460at2759"/>
<evidence type="ECO:0000313" key="1">
    <source>
        <dbReference type="EMBL" id="MPC17685.1"/>
    </source>
</evidence>
<proteinExistence type="predicted"/>
<dbReference type="AlphaFoldDB" id="A0A5B7D8Z0"/>
<dbReference type="Gene3D" id="3.10.110.10">
    <property type="entry name" value="Ubiquitin Conjugating Enzyme"/>
    <property type="match status" value="1"/>
</dbReference>
<accession>A0A5B7D8Z0</accession>
<reference evidence="1 2" key="1">
    <citation type="submission" date="2019-05" db="EMBL/GenBank/DDBJ databases">
        <title>Another draft genome of Portunus trituberculatus and its Hox gene families provides insights of decapod evolution.</title>
        <authorList>
            <person name="Jeong J.-H."/>
            <person name="Song I."/>
            <person name="Kim S."/>
            <person name="Choi T."/>
            <person name="Kim D."/>
            <person name="Ryu S."/>
            <person name="Kim W."/>
        </authorList>
    </citation>
    <scope>NUCLEOTIDE SEQUENCE [LARGE SCALE GENOMIC DNA]</scope>
    <source>
        <tissue evidence="1">Muscle</tissue>
    </source>
</reference>
<dbReference type="SUPFAM" id="SSF54495">
    <property type="entry name" value="UBC-like"/>
    <property type="match status" value="1"/>
</dbReference>
<keyword evidence="2" id="KW-1185">Reference proteome</keyword>
<comment type="caution">
    <text evidence="1">The sequence shown here is derived from an EMBL/GenBank/DDBJ whole genome shotgun (WGS) entry which is preliminary data.</text>
</comment>
<evidence type="ECO:0000313" key="2">
    <source>
        <dbReference type="Proteomes" id="UP000324222"/>
    </source>
</evidence>
<organism evidence="1 2">
    <name type="scientific">Portunus trituberculatus</name>
    <name type="common">Swimming crab</name>
    <name type="synonym">Neptunus trituberculatus</name>
    <dbReference type="NCBI Taxonomy" id="210409"/>
    <lineage>
        <taxon>Eukaryota</taxon>
        <taxon>Metazoa</taxon>
        <taxon>Ecdysozoa</taxon>
        <taxon>Arthropoda</taxon>
        <taxon>Crustacea</taxon>
        <taxon>Multicrustacea</taxon>
        <taxon>Malacostraca</taxon>
        <taxon>Eumalacostraca</taxon>
        <taxon>Eucarida</taxon>
        <taxon>Decapoda</taxon>
        <taxon>Pleocyemata</taxon>
        <taxon>Brachyura</taxon>
        <taxon>Eubrachyura</taxon>
        <taxon>Portunoidea</taxon>
        <taxon>Portunidae</taxon>
        <taxon>Portuninae</taxon>
        <taxon>Portunus</taxon>
    </lineage>
</organism>
<sequence length="95" mass="11061">MRNIQIRDEFDIMVAYISVLQKQELYIERINVLMKLKGSTYRTNCNTQIKLLGTLMAQRIKRLQKECQQLKESPPAGVTCWPEGDNLELFRAGND</sequence>
<gene>
    <name evidence="1" type="ORF">E2C01_010549</name>
</gene>